<dbReference type="SMART" id="SM00240">
    <property type="entry name" value="FHA"/>
    <property type="match status" value="1"/>
</dbReference>
<dbReference type="Gene3D" id="2.60.200.20">
    <property type="match status" value="1"/>
</dbReference>
<keyword evidence="20" id="KW-0458">Lysosome</keyword>
<dbReference type="GO" id="GO:0051052">
    <property type="term" value="P:regulation of DNA metabolic process"/>
    <property type="evidence" value="ECO:0007669"/>
    <property type="project" value="UniProtKB-ARBA"/>
</dbReference>
<feature type="region of interest" description="Disordered" evidence="25">
    <location>
        <begin position="100"/>
        <end position="157"/>
    </location>
</feature>
<evidence type="ECO:0000256" key="16">
    <source>
        <dbReference type="ARBA" id="ARBA00023163"/>
    </source>
</evidence>
<dbReference type="EnsemblMetazoa" id="CapteT161894">
    <property type="protein sequence ID" value="CapteP161894"/>
    <property type="gene ID" value="CapteG161894"/>
</dbReference>
<gene>
    <name evidence="27" type="ORF">CAPTEDRAFT_161894</name>
</gene>
<dbReference type="GO" id="GO:0006281">
    <property type="term" value="P:DNA repair"/>
    <property type="evidence" value="ECO:0007669"/>
    <property type="project" value="UniProtKB-KW"/>
</dbReference>
<feature type="region of interest" description="Disordered" evidence="25">
    <location>
        <begin position="1"/>
        <end position="32"/>
    </location>
</feature>
<dbReference type="GO" id="GO:0005730">
    <property type="term" value="C:nucleolus"/>
    <property type="evidence" value="ECO:0007669"/>
    <property type="project" value="UniProtKB-SubCell"/>
</dbReference>
<dbReference type="FunCoup" id="R7TFS6">
    <property type="interactions" value="1371"/>
</dbReference>
<keyword evidence="12" id="KW-0156">Chromatin regulator</keyword>
<evidence type="ECO:0000256" key="11">
    <source>
        <dbReference type="ARBA" id="ARBA00022843"/>
    </source>
</evidence>
<evidence type="ECO:0000256" key="1">
    <source>
        <dbReference type="ARBA" id="ARBA00004371"/>
    </source>
</evidence>
<keyword evidence="11" id="KW-0832">Ubl conjugation</keyword>
<dbReference type="PANTHER" id="PTHR13233:SF0">
    <property type="entry name" value="MICROSPHERULE PROTEIN 1"/>
    <property type="match status" value="1"/>
</dbReference>
<evidence type="ECO:0000256" key="10">
    <source>
        <dbReference type="ARBA" id="ARBA00022838"/>
    </source>
</evidence>
<dbReference type="CDD" id="cd22687">
    <property type="entry name" value="FHA_MCRS1"/>
    <property type="match status" value="1"/>
</dbReference>
<evidence type="ECO:0000256" key="18">
    <source>
        <dbReference type="ARBA" id="ARBA00023204"/>
    </source>
</evidence>
<evidence type="ECO:0000256" key="17">
    <source>
        <dbReference type="ARBA" id="ARBA00023172"/>
    </source>
</evidence>
<evidence type="ECO:0000256" key="21">
    <source>
        <dbReference type="ARBA" id="ARBA00023242"/>
    </source>
</evidence>
<evidence type="ECO:0000256" key="20">
    <source>
        <dbReference type="ARBA" id="ARBA00023228"/>
    </source>
</evidence>
<dbReference type="GO" id="GO:0000922">
    <property type="term" value="C:spindle pole"/>
    <property type="evidence" value="ECO:0007669"/>
    <property type="project" value="UniProtKB-SubCell"/>
</dbReference>
<reference evidence="27 29" key="2">
    <citation type="journal article" date="2013" name="Nature">
        <title>Insights into bilaterian evolution from three spiralian genomes.</title>
        <authorList>
            <person name="Simakov O."/>
            <person name="Marletaz F."/>
            <person name="Cho S.J."/>
            <person name="Edsinger-Gonzales E."/>
            <person name="Havlak P."/>
            <person name="Hellsten U."/>
            <person name="Kuo D.H."/>
            <person name="Larsson T."/>
            <person name="Lv J."/>
            <person name="Arendt D."/>
            <person name="Savage R."/>
            <person name="Osoegawa K."/>
            <person name="de Jong P."/>
            <person name="Grimwood J."/>
            <person name="Chapman J.A."/>
            <person name="Shapiro H."/>
            <person name="Aerts A."/>
            <person name="Otillar R.P."/>
            <person name="Terry A.Y."/>
            <person name="Boore J.L."/>
            <person name="Grigoriev I.V."/>
            <person name="Lindberg D.R."/>
            <person name="Seaver E.C."/>
            <person name="Weisblat D.A."/>
            <person name="Putnam N.H."/>
            <person name="Rokhsar D.S."/>
        </authorList>
    </citation>
    <scope>NUCLEOTIDE SEQUENCE</scope>
    <source>
        <strain evidence="27 29">I ESC-2004</strain>
    </source>
</reference>
<keyword evidence="17" id="KW-0233">DNA recombination</keyword>
<keyword evidence="16" id="KW-0804">Transcription</keyword>
<dbReference type="InterPro" id="IPR000253">
    <property type="entry name" value="FHA_dom"/>
</dbReference>
<dbReference type="FunFam" id="2.60.200.20:FF:000007">
    <property type="entry name" value="microspherule protein 1 isoform X1"/>
    <property type="match status" value="1"/>
</dbReference>
<evidence type="ECO:0000259" key="26">
    <source>
        <dbReference type="PROSITE" id="PS50006"/>
    </source>
</evidence>
<evidence type="ECO:0000256" key="2">
    <source>
        <dbReference type="ARBA" id="ARBA00004604"/>
    </source>
</evidence>
<dbReference type="InterPro" id="IPR008984">
    <property type="entry name" value="SMAD_FHA_dom_sf"/>
</dbReference>
<feature type="domain" description="FHA" evidence="26">
    <location>
        <begin position="387"/>
        <end position="443"/>
    </location>
</feature>
<dbReference type="GO" id="GO:0033044">
    <property type="term" value="P:regulation of chromosome organization"/>
    <property type="evidence" value="ECO:0007669"/>
    <property type="project" value="UniProtKB-ARBA"/>
</dbReference>
<evidence type="ECO:0000256" key="15">
    <source>
        <dbReference type="ARBA" id="ARBA00023054"/>
    </source>
</evidence>
<evidence type="ECO:0000256" key="19">
    <source>
        <dbReference type="ARBA" id="ARBA00023212"/>
    </source>
</evidence>
<keyword evidence="13" id="KW-0007">Acetylation</keyword>
<evidence type="ECO:0000256" key="13">
    <source>
        <dbReference type="ARBA" id="ARBA00022990"/>
    </source>
</evidence>
<evidence type="ECO:0000256" key="3">
    <source>
        <dbReference type="ARBA" id="ARBA00004607"/>
    </source>
</evidence>
<dbReference type="STRING" id="283909.R7TFS6"/>
<dbReference type="HOGENOM" id="CLU_035858_0_0_1"/>
<dbReference type="Pfam" id="PF00498">
    <property type="entry name" value="FHA"/>
    <property type="match status" value="1"/>
</dbReference>
<dbReference type="InterPro" id="IPR037912">
    <property type="entry name" value="MCRS1"/>
</dbReference>
<feature type="compositionally biased region" description="Basic residues" evidence="25">
    <location>
        <begin position="131"/>
        <end position="146"/>
    </location>
</feature>
<keyword evidence="7" id="KW-0963">Cytoplasm</keyword>
<reference evidence="29" key="1">
    <citation type="submission" date="2012-12" db="EMBL/GenBank/DDBJ databases">
        <authorList>
            <person name="Hellsten U."/>
            <person name="Grimwood J."/>
            <person name="Chapman J.A."/>
            <person name="Shapiro H."/>
            <person name="Aerts A."/>
            <person name="Otillar R.P."/>
            <person name="Terry A.Y."/>
            <person name="Boore J.L."/>
            <person name="Simakov O."/>
            <person name="Marletaz F."/>
            <person name="Cho S.-J."/>
            <person name="Edsinger-Gonzales E."/>
            <person name="Havlak P."/>
            <person name="Kuo D.-H."/>
            <person name="Larsson T."/>
            <person name="Lv J."/>
            <person name="Arendt D."/>
            <person name="Savage R."/>
            <person name="Osoegawa K."/>
            <person name="de Jong P."/>
            <person name="Lindberg D.R."/>
            <person name="Seaver E.C."/>
            <person name="Weisblat D.A."/>
            <person name="Putnam N.H."/>
            <person name="Grigoriev I.V."/>
            <person name="Rokhsar D.S."/>
        </authorList>
    </citation>
    <scope>NUCLEOTIDE SEQUENCE</scope>
    <source>
        <strain evidence="29">I ESC-2004</strain>
    </source>
</reference>
<dbReference type="AlphaFoldDB" id="R7TFS6"/>
<proteinExistence type="predicted"/>
<reference evidence="28" key="3">
    <citation type="submission" date="2015-06" db="UniProtKB">
        <authorList>
            <consortium name="EnsemblMetazoa"/>
        </authorList>
    </citation>
    <scope>IDENTIFICATION</scope>
</reference>
<keyword evidence="10" id="KW-0995">Kinetochore</keyword>
<dbReference type="Proteomes" id="UP000014760">
    <property type="component" value="Unassembled WGS sequence"/>
</dbReference>
<dbReference type="Pfam" id="PF13325">
    <property type="entry name" value="MCRS_N"/>
    <property type="match status" value="1"/>
</dbReference>
<keyword evidence="19" id="KW-0206">Cytoskeleton</keyword>
<evidence type="ECO:0000256" key="9">
    <source>
        <dbReference type="ARBA" id="ARBA00022763"/>
    </source>
</evidence>
<dbReference type="GO" id="GO:0034451">
    <property type="term" value="C:centriolar satellite"/>
    <property type="evidence" value="ECO:0007669"/>
    <property type="project" value="UniProtKB-SubCell"/>
</dbReference>
<dbReference type="GO" id="GO:0005764">
    <property type="term" value="C:lysosome"/>
    <property type="evidence" value="ECO:0007669"/>
    <property type="project" value="UniProtKB-SubCell"/>
</dbReference>
<evidence type="ECO:0000256" key="5">
    <source>
        <dbReference type="ARBA" id="ARBA00004647"/>
    </source>
</evidence>
<evidence type="ECO:0000256" key="8">
    <source>
        <dbReference type="ARBA" id="ARBA00022553"/>
    </source>
</evidence>
<feature type="compositionally biased region" description="Polar residues" evidence="25">
    <location>
        <begin position="7"/>
        <end position="29"/>
    </location>
</feature>
<evidence type="ECO:0000256" key="12">
    <source>
        <dbReference type="ARBA" id="ARBA00022853"/>
    </source>
</evidence>
<evidence type="ECO:0000313" key="29">
    <source>
        <dbReference type="Proteomes" id="UP000014760"/>
    </source>
</evidence>
<dbReference type="PANTHER" id="PTHR13233">
    <property type="entry name" value="MICROSPHERULE PROTEIN 1"/>
    <property type="match status" value="1"/>
</dbReference>
<evidence type="ECO:0000256" key="23">
    <source>
        <dbReference type="ARBA" id="ARBA00068815"/>
    </source>
</evidence>
<dbReference type="SUPFAM" id="SSF49879">
    <property type="entry name" value="SMAD/FHA domain"/>
    <property type="match status" value="1"/>
</dbReference>
<evidence type="ECO:0000313" key="28">
    <source>
        <dbReference type="EnsemblMetazoa" id="CapteP161894"/>
    </source>
</evidence>
<dbReference type="GO" id="GO:0031011">
    <property type="term" value="C:Ino80 complex"/>
    <property type="evidence" value="ECO:0007669"/>
    <property type="project" value="InterPro"/>
</dbReference>
<keyword evidence="21" id="KW-0539">Nucleus</keyword>
<keyword evidence="9" id="KW-0227">DNA damage</keyword>
<organism evidence="27">
    <name type="scientific">Capitella teleta</name>
    <name type="common">Polychaete worm</name>
    <dbReference type="NCBI Taxonomy" id="283909"/>
    <lineage>
        <taxon>Eukaryota</taxon>
        <taxon>Metazoa</taxon>
        <taxon>Spiralia</taxon>
        <taxon>Lophotrochozoa</taxon>
        <taxon>Annelida</taxon>
        <taxon>Polychaeta</taxon>
        <taxon>Sedentaria</taxon>
        <taxon>Scolecida</taxon>
        <taxon>Capitellidae</taxon>
        <taxon>Capitella</taxon>
    </lineage>
</organism>
<evidence type="ECO:0000256" key="7">
    <source>
        <dbReference type="ARBA" id="ARBA00022490"/>
    </source>
</evidence>
<dbReference type="GO" id="GO:0002151">
    <property type="term" value="F:G-quadruplex RNA binding"/>
    <property type="evidence" value="ECO:0007669"/>
    <property type="project" value="InterPro"/>
</dbReference>
<feature type="compositionally biased region" description="Low complexity" evidence="25">
    <location>
        <begin position="106"/>
        <end position="121"/>
    </location>
</feature>
<dbReference type="GO" id="GO:0000776">
    <property type="term" value="C:kinetochore"/>
    <property type="evidence" value="ECO:0007669"/>
    <property type="project" value="UniProtKB-KW"/>
</dbReference>
<evidence type="ECO:0000313" key="27">
    <source>
        <dbReference type="EMBL" id="ELT92322.1"/>
    </source>
</evidence>
<dbReference type="PROSITE" id="PS50006">
    <property type="entry name" value="FHA_DOMAIN"/>
    <property type="match status" value="1"/>
</dbReference>
<keyword evidence="8" id="KW-0597">Phosphoprotein</keyword>
<comment type="subcellular location">
    <subcellularLocation>
        <location evidence="4">Chromosome</location>
        <location evidence="4">Centromere</location>
        <location evidence="4">Kinetochore</location>
    </subcellularLocation>
    <subcellularLocation>
        <location evidence="3">Cytoplasm</location>
        <location evidence="3">Cytoskeleton</location>
        <location evidence="3">Microtubule organizing center</location>
        <location evidence="3">Centrosome</location>
        <location evidence="3">Centriolar satellite</location>
    </subcellularLocation>
    <subcellularLocation>
        <location evidence="5">Cytoplasm</location>
        <location evidence="5">Cytoskeleton</location>
        <location evidence="5">Spindle pole</location>
    </subcellularLocation>
    <subcellularLocation>
        <location evidence="1">Lysosome</location>
    </subcellularLocation>
    <subcellularLocation>
        <location evidence="2">Nucleus</location>
        <location evidence="2">Nucleolus</location>
    </subcellularLocation>
</comment>
<keyword evidence="29" id="KW-1185">Reference proteome</keyword>
<dbReference type="GO" id="GO:0045944">
    <property type="term" value="P:positive regulation of transcription by RNA polymerase II"/>
    <property type="evidence" value="ECO:0007669"/>
    <property type="project" value="TreeGrafter"/>
</dbReference>
<dbReference type="GO" id="GO:0071339">
    <property type="term" value="C:MLL1 complex"/>
    <property type="evidence" value="ECO:0007669"/>
    <property type="project" value="InterPro"/>
</dbReference>
<evidence type="ECO:0000256" key="14">
    <source>
        <dbReference type="ARBA" id="ARBA00023015"/>
    </source>
</evidence>
<dbReference type="EMBL" id="KB310160">
    <property type="protein sequence ID" value="ELT92322.1"/>
    <property type="molecule type" value="Genomic_DNA"/>
</dbReference>
<sequence length="484" mass="54586">MDPDQPLTLQMDLNSASQSSGPMTPQTPIGSFAFSPEGAAALQKRRSSTRSIKRKKFDDELVESSLLKSDCRGRFKPGFPLIPTSAGGASITPPVIEPSIPTVTQSTSEPVEPLTPTLTVPDTKTLPEKRKVSKSSKSSKRIKKNKPPAAASTKDLGRWKPQDDLSLIDAVQQTRDLSAVYLGVKFSCKFSLKEIQERWYALLYDPILSKLGMQAIKQLHPDVVLSVQSKSLYNKEEEALLGTITSTSQPKVDVFYDLLARNPNTFHPGRMPKGLYNHWLLMKQYHLLPDQSVQPMPRGDHVLNFSDAEDMINDDDLKEPRDDITEQELCVGDRRMKREIRHLEQELPKWQVLVDSVTGISAPDFDNQTLAVLRGRLVRYLMRSREITIGRSTKDNQIDVDLSLEGPAWKISRRQGLIKLKNNRDFYIANEGKRPMYVDGKAVVSGSKQKLNNNSVIEISCLRFIFLINQDILNVIRKESQKFN</sequence>
<dbReference type="GO" id="GO:0006310">
    <property type="term" value="P:DNA recombination"/>
    <property type="evidence" value="ECO:0007669"/>
    <property type="project" value="UniProtKB-KW"/>
</dbReference>
<dbReference type="GO" id="GO:0006325">
    <property type="term" value="P:chromatin organization"/>
    <property type="evidence" value="ECO:0007669"/>
    <property type="project" value="UniProtKB-KW"/>
</dbReference>
<evidence type="ECO:0000256" key="25">
    <source>
        <dbReference type="SAM" id="MobiDB-lite"/>
    </source>
</evidence>
<dbReference type="OrthoDB" id="10262769at2759"/>
<keyword evidence="15" id="KW-0175">Coiled coil</keyword>
<keyword evidence="18" id="KW-0234">DNA repair</keyword>
<dbReference type="EMBL" id="AMQN01013358">
    <property type="status" value="NOT_ANNOTATED_CDS"/>
    <property type="molecule type" value="Genomic_DNA"/>
</dbReference>
<evidence type="ECO:0000256" key="24">
    <source>
        <dbReference type="ARBA" id="ARBA00075730"/>
    </source>
</evidence>
<accession>R7TFS6</accession>
<keyword evidence="22" id="KW-0137">Centromere</keyword>
<evidence type="ECO:0000256" key="6">
    <source>
        <dbReference type="ARBA" id="ARBA00022454"/>
    </source>
</evidence>
<protein>
    <recommendedName>
        <fullName evidence="23">Microspherule protein 1</fullName>
    </recommendedName>
    <alternativeName>
        <fullName evidence="24">58 kDa microspherule protein</fullName>
    </alternativeName>
</protein>
<evidence type="ECO:0000256" key="4">
    <source>
        <dbReference type="ARBA" id="ARBA00004629"/>
    </source>
</evidence>
<dbReference type="InterPro" id="IPR025999">
    <property type="entry name" value="MCRS_N"/>
</dbReference>
<name>R7TFS6_CAPTE</name>
<evidence type="ECO:0000256" key="22">
    <source>
        <dbReference type="ARBA" id="ARBA00023328"/>
    </source>
</evidence>
<keyword evidence="6" id="KW-0158">Chromosome</keyword>
<keyword evidence="14" id="KW-0805">Transcription regulation</keyword>
<dbReference type="GO" id="GO:0044545">
    <property type="term" value="C:NSL complex"/>
    <property type="evidence" value="ECO:0007669"/>
    <property type="project" value="TreeGrafter"/>
</dbReference>
<dbReference type="OMA" id="HNTDGFL"/>